<reference evidence="2" key="1">
    <citation type="submission" date="2020-02" db="EMBL/GenBank/DDBJ databases">
        <authorList>
            <person name="Meier V. D."/>
        </authorList>
    </citation>
    <scope>NUCLEOTIDE SEQUENCE</scope>
    <source>
        <strain evidence="2">AVDCRST_MAG52</strain>
    </source>
</reference>
<feature type="non-terminal residue" evidence="2">
    <location>
        <position position="134"/>
    </location>
</feature>
<accession>A0A6J4I3H8</accession>
<feature type="region of interest" description="Disordered" evidence="1">
    <location>
        <begin position="1"/>
        <end position="134"/>
    </location>
</feature>
<feature type="compositionally biased region" description="Pro residues" evidence="1">
    <location>
        <begin position="61"/>
        <end position="70"/>
    </location>
</feature>
<dbReference type="EMBL" id="CADCTN010000101">
    <property type="protein sequence ID" value="CAA9239218.1"/>
    <property type="molecule type" value="Genomic_DNA"/>
</dbReference>
<organism evidence="2">
    <name type="scientific">uncultured Blastococcus sp</name>
    <dbReference type="NCBI Taxonomy" id="217144"/>
    <lineage>
        <taxon>Bacteria</taxon>
        <taxon>Bacillati</taxon>
        <taxon>Actinomycetota</taxon>
        <taxon>Actinomycetes</taxon>
        <taxon>Geodermatophilales</taxon>
        <taxon>Geodermatophilaceae</taxon>
        <taxon>Blastococcus</taxon>
        <taxon>environmental samples</taxon>
    </lineage>
</organism>
<feature type="non-terminal residue" evidence="2">
    <location>
        <position position="1"/>
    </location>
</feature>
<gene>
    <name evidence="2" type="ORF">AVDCRST_MAG52-1506</name>
</gene>
<dbReference type="AlphaFoldDB" id="A0A6J4I3H8"/>
<feature type="compositionally biased region" description="Basic residues" evidence="1">
    <location>
        <begin position="114"/>
        <end position="123"/>
    </location>
</feature>
<evidence type="ECO:0000313" key="2">
    <source>
        <dbReference type="EMBL" id="CAA9239218.1"/>
    </source>
</evidence>
<feature type="compositionally biased region" description="Low complexity" evidence="1">
    <location>
        <begin position="27"/>
        <end position="38"/>
    </location>
</feature>
<feature type="compositionally biased region" description="Low complexity" evidence="1">
    <location>
        <begin position="71"/>
        <end position="83"/>
    </location>
</feature>
<evidence type="ECO:0000256" key="1">
    <source>
        <dbReference type="SAM" id="MobiDB-lite"/>
    </source>
</evidence>
<name>A0A6J4I3H8_9ACTN</name>
<feature type="compositionally biased region" description="Basic residues" evidence="1">
    <location>
        <begin position="39"/>
        <end position="58"/>
    </location>
</feature>
<protein>
    <submittedName>
        <fullName evidence="2">Uncharacterized protein SCO1141</fullName>
    </submittedName>
</protein>
<sequence length="134" mass="14513">AIGTACGPDRRRPRGGGPDRRVRRLRQAGGRRPAAGLRPARHRGHRRPGDRRRQRRRPAGPARPAPPPGRPLAAPARQRGARPGPRPPGVRAAARHRSGAGGAHAAGHLAAHLPGRHQRRQPHPSRPVLLPRRL</sequence>
<proteinExistence type="predicted"/>